<feature type="region of interest" description="Disordered" evidence="1">
    <location>
        <begin position="410"/>
        <end position="435"/>
    </location>
</feature>
<dbReference type="GeneID" id="68113918"/>
<protein>
    <submittedName>
        <fullName evidence="3">Uncharacterized protein</fullName>
    </submittedName>
</protein>
<dbReference type="OrthoDB" id="10361629at2759"/>
<sequence>MYSSGAYSINSSAGWPSSFLGGSTPVFGKRFLSLFWSISLDDGIICFISFLLDKLYRRQSRNQYLMRYEKLAEILRRDLCNYLNHEIGELKISFNSTNQEIRIKKNNLEHFENYDHENYYWKDFLNLRERKQYLNEIIETAIQLRRMENDDHIDTLNMIKRKSFRIIHLIVSGFYYTFFNAFNVESIGNLFMMLKTSNIRRLQQIPNSSTPPISDIPWISQVIKAILRSVSVFYLYDLLDSIIGQLFTIAKTNSRTEREREIAKYHGADSSIGNNIFITPHIQRNEELQPIFNRSEKIYELQLKLANILTTLSLCSAGTKDPNLSNSIQKLVEETKLSFKKVIGTLEKVDEWACKYNSHNLIKEDLKIVTEDLVDSPETLSYTLLTQTRELLSVFKETINNMNNAVKEVVGTPSGKPAELDKEDQPKKVKKEKSSKKKNLIVEKTINEYREVLKQFDVQCNKMSTLASSPPSSDILSTPFYRRESSLNDRLQVFFMNLPIRTLLVYIMDLILMYYSGTTTDLIPHDMQRKP</sequence>
<dbReference type="OMA" id="DIPWISQ"/>
<dbReference type="VEuPathDB" id="AmoebaDB:NfTy_074680"/>
<name>A0A6A5BJA3_NAEFO</name>
<gene>
    <name evidence="3" type="ORF">FDP41_006700</name>
</gene>
<keyword evidence="4" id="KW-1185">Reference proteome</keyword>
<dbReference type="Proteomes" id="UP000444721">
    <property type="component" value="Unassembled WGS sequence"/>
</dbReference>
<evidence type="ECO:0000313" key="3">
    <source>
        <dbReference type="EMBL" id="KAF0974090.1"/>
    </source>
</evidence>
<dbReference type="RefSeq" id="XP_044558803.1">
    <property type="nucleotide sequence ID" value="XM_044710364.1"/>
</dbReference>
<keyword evidence="2" id="KW-0472">Membrane</keyword>
<feature type="transmembrane region" description="Helical" evidence="2">
    <location>
        <begin position="166"/>
        <end position="184"/>
    </location>
</feature>
<accession>A0A6A5BJA3</accession>
<organism evidence="3 4">
    <name type="scientific">Naegleria fowleri</name>
    <name type="common">Brain eating amoeba</name>
    <dbReference type="NCBI Taxonomy" id="5763"/>
    <lineage>
        <taxon>Eukaryota</taxon>
        <taxon>Discoba</taxon>
        <taxon>Heterolobosea</taxon>
        <taxon>Tetramitia</taxon>
        <taxon>Eutetramitia</taxon>
        <taxon>Vahlkampfiidae</taxon>
        <taxon>Naegleria</taxon>
    </lineage>
</organism>
<proteinExistence type="predicted"/>
<evidence type="ECO:0000256" key="2">
    <source>
        <dbReference type="SAM" id="Phobius"/>
    </source>
</evidence>
<comment type="caution">
    <text evidence="3">The sequence shown here is derived from an EMBL/GenBank/DDBJ whole genome shotgun (WGS) entry which is preliminary data.</text>
</comment>
<dbReference type="AlphaFoldDB" id="A0A6A5BJA3"/>
<evidence type="ECO:0000313" key="4">
    <source>
        <dbReference type="Proteomes" id="UP000444721"/>
    </source>
</evidence>
<keyword evidence="2" id="KW-0812">Transmembrane</keyword>
<evidence type="ECO:0000256" key="1">
    <source>
        <dbReference type="SAM" id="MobiDB-lite"/>
    </source>
</evidence>
<dbReference type="EMBL" id="VFQX01000053">
    <property type="protein sequence ID" value="KAF0974090.1"/>
    <property type="molecule type" value="Genomic_DNA"/>
</dbReference>
<dbReference type="VEuPathDB" id="AmoebaDB:FDP41_006700"/>
<dbReference type="VEuPathDB" id="AmoebaDB:NF0064430"/>
<reference evidence="3 4" key="1">
    <citation type="journal article" date="2019" name="Sci. Rep.">
        <title>Nanopore sequencing improves the draft genome of the human pathogenic amoeba Naegleria fowleri.</title>
        <authorList>
            <person name="Liechti N."/>
            <person name="Schurch N."/>
            <person name="Bruggmann R."/>
            <person name="Wittwer M."/>
        </authorList>
    </citation>
    <scope>NUCLEOTIDE SEQUENCE [LARGE SCALE GENOMIC DNA]</scope>
    <source>
        <strain evidence="3 4">ATCC 30894</strain>
    </source>
</reference>
<keyword evidence="2" id="KW-1133">Transmembrane helix</keyword>
<feature type="compositionally biased region" description="Basic and acidic residues" evidence="1">
    <location>
        <begin position="418"/>
        <end position="427"/>
    </location>
</feature>
<feature type="transmembrane region" description="Helical" evidence="2">
    <location>
        <begin position="31"/>
        <end position="52"/>
    </location>
</feature>